<dbReference type="Proteomes" id="UP000198211">
    <property type="component" value="Unassembled WGS sequence"/>
</dbReference>
<proteinExistence type="predicted"/>
<feature type="non-terminal residue" evidence="2">
    <location>
        <position position="1"/>
    </location>
</feature>
<protein>
    <submittedName>
        <fullName evidence="2">Uncharacterized protein</fullName>
    </submittedName>
</protein>
<comment type="caution">
    <text evidence="2">The sequence shown here is derived from an EMBL/GenBank/DDBJ whole genome shotgun (WGS) entry which is preliminary data.</text>
</comment>
<evidence type="ECO:0000313" key="3">
    <source>
        <dbReference type="Proteomes" id="UP000198211"/>
    </source>
</evidence>
<name>A0A225UXJ7_9STRA</name>
<evidence type="ECO:0000313" key="2">
    <source>
        <dbReference type="EMBL" id="OWY97276.1"/>
    </source>
</evidence>
<feature type="compositionally biased region" description="Polar residues" evidence="1">
    <location>
        <begin position="87"/>
        <end position="106"/>
    </location>
</feature>
<evidence type="ECO:0000256" key="1">
    <source>
        <dbReference type="SAM" id="MobiDB-lite"/>
    </source>
</evidence>
<dbReference type="AlphaFoldDB" id="A0A225UXJ7"/>
<feature type="compositionally biased region" description="Low complexity" evidence="1">
    <location>
        <begin position="19"/>
        <end position="31"/>
    </location>
</feature>
<accession>A0A225UXJ7</accession>
<feature type="region of interest" description="Disordered" evidence="1">
    <location>
        <begin position="1"/>
        <end position="31"/>
    </location>
</feature>
<dbReference type="STRING" id="4795.A0A225UXJ7"/>
<reference evidence="3" key="1">
    <citation type="submission" date="2017-03" db="EMBL/GenBank/DDBJ databases">
        <title>Phytopthora megakarya and P. palmivora, two closely related causual agents of cacao black pod achieved similar genome size and gene model numbers by different mechanisms.</title>
        <authorList>
            <person name="Ali S."/>
            <person name="Shao J."/>
            <person name="Larry D.J."/>
            <person name="Kronmiller B."/>
            <person name="Shen D."/>
            <person name="Strem M.D."/>
            <person name="Melnick R.L."/>
            <person name="Guiltinan M.J."/>
            <person name="Tyler B.M."/>
            <person name="Meinhardt L.W."/>
            <person name="Bailey B.A."/>
        </authorList>
    </citation>
    <scope>NUCLEOTIDE SEQUENCE [LARGE SCALE GENOMIC DNA]</scope>
    <source>
        <strain evidence="3">zdho120</strain>
    </source>
</reference>
<feature type="compositionally biased region" description="Polar residues" evidence="1">
    <location>
        <begin position="1"/>
        <end position="12"/>
    </location>
</feature>
<feature type="region of interest" description="Disordered" evidence="1">
    <location>
        <begin position="404"/>
        <end position="427"/>
    </location>
</feature>
<keyword evidence="3" id="KW-1185">Reference proteome</keyword>
<sequence length="427" mass="46041">DKTTDAATTETGAPTALRSPSESTAASGSTTAEVINVTADCVAWTETPARATSDTLRSKGKKKLVRDDVAPAPPAEASSVAEERAPNTQESTAATTVGQPPSMISMTPRRSTGFDLTEFMSSFNPGVGSEARAQDELRLLRQELEVLRGQVAGVRQSLGVRTEPSDQGEFPAGTVVELSCVSFPEQAKKEKGEYIPPQAHVWQQLESECVGFKTTPAVLMELFSGRLGSRGLTILHFREEDEQDALEARSSNGNFSSDIQSFSRSSAGVYKLPVRLRPFMSKNKSPDPEGLPACVSLVLLYVNKWLGEALGHLQVDNPTWSGGFSSAVEAIDYKSPVWTMSLVTTLSQSGHRSGTTDCDHQRKRDVYGRREKSVPDDIRALVPTNHRGEEPCLRFLGGVMCSGGTRDKSGTKASSRRATAEEIEAAE</sequence>
<feature type="region of interest" description="Disordered" evidence="1">
    <location>
        <begin position="349"/>
        <end position="372"/>
    </location>
</feature>
<gene>
    <name evidence="2" type="ORF">PHMEG_00032244</name>
</gene>
<feature type="region of interest" description="Disordered" evidence="1">
    <location>
        <begin position="45"/>
        <end position="106"/>
    </location>
</feature>
<organism evidence="2 3">
    <name type="scientific">Phytophthora megakarya</name>
    <dbReference type="NCBI Taxonomy" id="4795"/>
    <lineage>
        <taxon>Eukaryota</taxon>
        <taxon>Sar</taxon>
        <taxon>Stramenopiles</taxon>
        <taxon>Oomycota</taxon>
        <taxon>Peronosporomycetes</taxon>
        <taxon>Peronosporales</taxon>
        <taxon>Peronosporaceae</taxon>
        <taxon>Phytophthora</taxon>
    </lineage>
</organism>
<feature type="compositionally biased region" description="Basic and acidic residues" evidence="1">
    <location>
        <begin position="357"/>
        <end position="372"/>
    </location>
</feature>
<dbReference type="EMBL" id="NBNE01010655">
    <property type="protein sequence ID" value="OWY97276.1"/>
    <property type="molecule type" value="Genomic_DNA"/>
</dbReference>